<dbReference type="OrthoDB" id="9809995at2"/>
<proteinExistence type="inferred from homology"/>
<sequence length="250" mass="25868">MRLLAVDTATEACSVALWLDGEAVERYEVAGRTHTERLLPLVQQLLAETGVRPAQLDGLVAGIGPGSFAGVRIAVGFVKGLALALDRPVVGVSSLAMLAQGAIEAGAERVMACIDARMSEVYWGAYERGPGGLARALLPDRVMPPGAIEADLVAGVVWVAAGTGWGTYEALLKQRLKIEPSFIDGQALPHAAAALRLALPAFASGQALSGDELAPAYLRDRVALTLVEQQAARAAKADGAGSEPANPANI</sequence>
<dbReference type="EMBL" id="AKGD01000002">
    <property type="protein sequence ID" value="EIT69616.1"/>
    <property type="molecule type" value="Genomic_DNA"/>
</dbReference>
<dbReference type="Pfam" id="PF00814">
    <property type="entry name" value="TsaD"/>
    <property type="match status" value="1"/>
</dbReference>
<dbReference type="InterPro" id="IPR022496">
    <property type="entry name" value="T6A_TsaB"/>
</dbReference>
<evidence type="ECO:0000256" key="4">
    <source>
        <dbReference type="ARBA" id="ARBA00022490"/>
    </source>
</evidence>
<organism evidence="8 9">
    <name type="scientific">Hydrocarboniphaga effusa AP103</name>
    <dbReference type="NCBI Taxonomy" id="1172194"/>
    <lineage>
        <taxon>Bacteria</taxon>
        <taxon>Pseudomonadati</taxon>
        <taxon>Pseudomonadota</taxon>
        <taxon>Gammaproteobacteria</taxon>
        <taxon>Nevskiales</taxon>
        <taxon>Nevskiaceae</taxon>
        <taxon>Hydrocarboniphaga</taxon>
    </lineage>
</organism>
<dbReference type="GO" id="GO:0002949">
    <property type="term" value="P:tRNA threonylcarbamoyladenosine modification"/>
    <property type="evidence" value="ECO:0007669"/>
    <property type="project" value="InterPro"/>
</dbReference>
<name>I8I1L5_9GAMM</name>
<dbReference type="FunFam" id="3.30.420.40:FF:000097">
    <property type="entry name" value="tRNA threonylcarbamoyladenosine biosynthesis protein TsaB"/>
    <property type="match status" value="1"/>
</dbReference>
<accession>I8I1L5</accession>
<evidence type="ECO:0000259" key="7">
    <source>
        <dbReference type="Pfam" id="PF00814"/>
    </source>
</evidence>
<dbReference type="Gene3D" id="3.30.420.40">
    <property type="match status" value="2"/>
</dbReference>
<evidence type="ECO:0000256" key="6">
    <source>
        <dbReference type="ARBA" id="ARBA00032446"/>
    </source>
</evidence>
<evidence type="ECO:0000256" key="1">
    <source>
        <dbReference type="ARBA" id="ARBA00004496"/>
    </source>
</evidence>
<keyword evidence="5" id="KW-0819">tRNA processing</keyword>
<comment type="similarity">
    <text evidence="2">Belongs to the KAE1 / TsaD family. TsaB subfamily.</text>
</comment>
<dbReference type="NCBIfam" id="TIGR03725">
    <property type="entry name" value="T6A_YeaZ"/>
    <property type="match status" value="1"/>
</dbReference>
<dbReference type="RefSeq" id="WP_007186137.1">
    <property type="nucleotide sequence ID" value="NZ_AKGD01000002.1"/>
</dbReference>
<comment type="subcellular location">
    <subcellularLocation>
        <location evidence="1">Cytoplasm</location>
    </subcellularLocation>
</comment>
<dbReference type="PATRIC" id="fig|1172194.4.peg.3099"/>
<dbReference type="InterPro" id="IPR000905">
    <property type="entry name" value="Gcp-like_dom"/>
</dbReference>
<dbReference type="InterPro" id="IPR043129">
    <property type="entry name" value="ATPase_NBD"/>
</dbReference>
<dbReference type="PANTHER" id="PTHR11735:SF11">
    <property type="entry name" value="TRNA THREONYLCARBAMOYLADENOSINE BIOSYNTHESIS PROTEIN TSAB"/>
    <property type="match status" value="1"/>
</dbReference>
<reference evidence="8 9" key="1">
    <citation type="journal article" date="2012" name="J. Bacteriol.">
        <title>Genome Sequence of n-Alkane-Degrading Hydrocarboniphaga effusa Strain AP103T (ATCC BAA-332T).</title>
        <authorList>
            <person name="Chang H.K."/>
            <person name="Zylstra G.J."/>
            <person name="Chae J.C."/>
        </authorList>
    </citation>
    <scope>NUCLEOTIDE SEQUENCE [LARGE SCALE GENOMIC DNA]</scope>
    <source>
        <strain evidence="8 9">AP103</strain>
    </source>
</reference>
<evidence type="ECO:0000313" key="8">
    <source>
        <dbReference type="EMBL" id="EIT69616.1"/>
    </source>
</evidence>
<evidence type="ECO:0000256" key="2">
    <source>
        <dbReference type="ARBA" id="ARBA00010493"/>
    </source>
</evidence>
<evidence type="ECO:0000256" key="3">
    <source>
        <dbReference type="ARBA" id="ARBA00019012"/>
    </source>
</evidence>
<keyword evidence="4" id="KW-0963">Cytoplasm</keyword>
<dbReference type="AlphaFoldDB" id="I8I1L5"/>
<dbReference type="STRING" id="1172194.WQQ_31980"/>
<keyword evidence="9" id="KW-1185">Reference proteome</keyword>
<protein>
    <recommendedName>
        <fullName evidence="3">tRNA threonylcarbamoyladenosine biosynthesis protein TsaB</fullName>
    </recommendedName>
    <alternativeName>
        <fullName evidence="6">t(6)A37 threonylcarbamoyladenosine biosynthesis protein TsaB</fullName>
    </alternativeName>
</protein>
<dbReference type="CDD" id="cd24032">
    <property type="entry name" value="ASKHA_NBD_TsaB"/>
    <property type="match status" value="1"/>
</dbReference>
<dbReference type="SUPFAM" id="SSF53067">
    <property type="entry name" value="Actin-like ATPase domain"/>
    <property type="match status" value="2"/>
</dbReference>
<gene>
    <name evidence="8" type="ORF">WQQ_31980</name>
</gene>
<feature type="domain" description="Gcp-like" evidence="7">
    <location>
        <begin position="28"/>
        <end position="131"/>
    </location>
</feature>
<evidence type="ECO:0000313" key="9">
    <source>
        <dbReference type="Proteomes" id="UP000003704"/>
    </source>
</evidence>
<dbReference type="Proteomes" id="UP000003704">
    <property type="component" value="Unassembled WGS sequence"/>
</dbReference>
<comment type="caution">
    <text evidence="8">The sequence shown here is derived from an EMBL/GenBank/DDBJ whole genome shotgun (WGS) entry which is preliminary data.</text>
</comment>
<evidence type="ECO:0000256" key="5">
    <source>
        <dbReference type="ARBA" id="ARBA00022694"/>
    </source>
</evidence>
<dbReference type="PANTHER" id="PTHR11735">
    <property type="entry name" value="TRNA N6-ADENOSINE THREONYLCARBAMOYLTRANSFERASE"/>
    <property type="match status" value="1"/>
</dbReference>
<dbReference type="GO" id="GO:0005829">
    <property type="term" value="C:cytosol"/>
    <property type="evidence" value="ECO:0007669"/>
    <property type="project" value="TreeGrafter"/>
</dbReference>